<protein>
    <recommendedName>
        <fullName evidence="1">Ubiquitin-like domain-containing CTD phosphatase 1</fullName>
    </recommendedName>
</protein>
<dbReference type="InterPro" id="IPR000626">
    <property type="entry name" value="Ubiquitin-like_dom"/>
</dbReference>
<dbReference type="SUPFAM" id="SSF56784">
    <property type="entry name" value="HAD-like"/>
    <property type="match status" value="1"/>
</dbReference>
<dbReference type="Gene3D" id="3.10.20.90">
    <property type="entry name" value="Phosphatidylinositol 3-kinase Catalytic Subunit, Chain A, domain 1"/>
    <property type="match status" value="1"/>
</dbReference>
<dbReference type="SMART" id="SM00213">
    <property type="entry name" value="UBQ"/>
    <property type="match status" value="1"/>
</dbReference>
<dbReference type="CDD" id="cd01813">
    <property type="entry name" value="Ubl_UBLCP1"/>
    <property type="match status" value="1"/>
</dbReference>
<dbReference type="InterPro" id="IPR036412">
    <property type="entry name" value="HAD-like_sf"/>
</dbReference>
<organism evidence="4">
    <name type="scientific">Lynceus sp. MCZ IZ 141354</name>
    <dbReference type="NCBI Taxonomy" id="1930659"/>
    <lineage>
        <taxon>Eukaryota</taxon>
        <taxon>Metazoa</taxon>
        <taxon>Ecdysozoa</taxon>
        <taxon>Arthropoda</taxon>
        <taxon>Crustacea</taxon>
        <taxon>Branchiopoda</taxon>
        <taxon>Diplostraca</taxon>
        <taxon>Laevicaudata</taxon>
        <taxon>Lynceidae</taxon>
        <taxon>Lynceus</taxon>
    </lineage>
</organism>
<feature type="domain" description="FCP1 homology" evidence="3">
    <location>
        <begin position="139"/>
        <end position="280"/>
    </location>
</feature>
<dbReference type="FunFam" id="3.10.20.90:FF:000060">
    <property type="entry name" value="ubiquitin-like domain-containing CTD phosphatase 1"/>
    <property type="match status" value="1"/>
</dbReference>
<dbReference type="Pfam" id="PF03031">
    <property type="entry name" value="NIF"/>
    <property type="match status" value="1"/>
</dbReference>
<dbReference type="Gene3D" id="3.40.50.1000">
    <property type="entry name" value="HAD superfamily/HAD-like"/>
    <property type="match status" value="1"/>
</dbReference>
<dbReference type="InterPro" id="IPR029071">
    <property type="entry name" value="Ubiquitin-like_domsf"/>
</dbReference>
<dbReference type="GO" id="GO:0005634">
    <property type="term" value="C:nucleus"/>
    <property type="evidence" value="ECO:0007669"/>
    <property type="project" value="TreeGrafter"/>
</dbReference>
<dbReference type="PANTHER" id="PTHR48493">
    <property type="entry name" value="UBIQUITIN-LIKE DOMAIN-CONTAINING CTD PHOSPHATASE 1"/>
    <property type="match status" value="1"/>
</dbReference>
<evidence type="ECO:0000313" key="4">
    <source>
        <dbReference type="EMBL" id="CAG4645689.1"/>
    </source>
</evidence>
<dbReference type="InterPro" id="IPR023214">
    <property type="entry name" value="HAD_sf"/>
</dbReference>
<evidence type="ECO:0000259" key="2">
    <source>
        <dbReference type="PROSITE" id="PS50053"/>
    </source>
</evidence>
<reference evidence="4" key="1">
    <citation type="submission" date="2021-04" db="EMBL/GenBank/DDBJ databases">
        <authorList>
            <person name="Cornetti L."/>
        </authorList>
    </citation>
    <scope>NUCLEOTIDE SEQUENCE</scope>
</reference>
<accession>A0A9N6WRD3</accession>
<evidence type="ECO:0000256" key="1">
    <source>
        <dbReference type="ARBA" id="ARBA00014187"/>
    </source>
</evidence>
<dbReference type="GO" id="GO:0004722">
    <property type="term" value="F:protein serine/threonine phosphatase activity"/>
    <property type="evidence" value="ECO:0007669"/>
    <property type="project" value="TreeGrafter"/>
</dbReference>
<dbReference type="SUPFAM" id="SSF54236">
    <property type="entry name" value="Ubiquitin-like"/>
    <property type="match status" value="1"/>
</dbReference>
<dbReference type="PROSITE" id="PS50969">
    <property type="entry name" value="FCP1"/>
    <property type="match status" value="1"/>
</dbReference>
<dbReference type="EMBL" id="OC989034">
    <property type="protein sequence ID" value="CAG4645689.1"/>
    <property type="molecule type" value="Genomic_DNA"/>
</dbReference>
<dbReference type="InterPro" id="IPR004274">
    <property type="entry name" value="FCP1_dom"/>
</dbReference>
<sequence>MESTLSSVAYTVKWSGKEIKIDTLGEHSTVLCLKQEIETRTGVKVARQKLLNLKHRGKAAEDAIKLSGLELKPGFKIMMMGSLDKEIEQVTTVTEDTTVIDDFDIHDGTADIPLEKRQEYQDKISKRVGSYTVNILNEPRPGKKLLVLDIDYTLFDHRSAAETGNELMRPFLHEFLTSAYEDYDIAIWSATSMKWIEEKMKLLGVASNPNYKIVFYFDSLIWGKFSEHYSAKNTIIIDDLRRNFLLNPNSGLKIRPFKHAHLNRSNDRVLLKLSQYLKAIAKLSDFNVLNHSLWEKYTE</sequence>
<name>A0A9N6WRD3_9CRUS</name>
<dbReference type="PROSITE" id="PS50053">
    <property type="entry name" value="UBIQUITIN_2"/>
    <property type="match status" value="1"/>
</dbReference>
<dbReference type="Pfam" id="PF00240">
    <property type="entry name" value="ubiquitin"/>
    <property type="match status" value="1"/>
</dbReference>
<dbReference type="SMART" id="SM00577">
    <property type="entry name" value="CPDc"/>
    <property type="match status" value="1"/>
</dbReference>
<dbReference type="GO" id="GO:0090364">
    <property type="term" value="P:regulation of proteasome assembly"/>
    <property type="evidence" value="ECO:0007669"/>
    <property type="project" value="InterPro"/>
</dbReference>
<dbReference type="PANTHER" id="PTHR48493:SF1">
    <property type="entry name" value="UBIQUITIN-LIKE DOMAIN-CONTAINING CTD PHOSPHATASE 1"/>
    <property type="match status" value="1"/>
</dbReference>
<evidence type="ECO:0000259" key="3">
    <source>
        <dbReference type="PROSITE" id="PS50969"/>
    </source>
</evidence>
<feature type="domain" description="Ubiquitin-like" evidence="2">
    <location>
        <begin position="8"/>
        <end position="80"/>
    </location>
</feature>
<proteinExistence type="predicted"/>
<dbReference type="AlphaFoldDB" id="A0A9N6WRD3"/>
<gene>
    <name evidence="4" type="primary">EOG090X0A5K</name>
</gene>
<dbReference type="InterPro" id="IPR051658">
    <property type="entry name" value="UBLCP1"/>
</dbReference>